<sequence length="198" mass="23208">MPRLKLKILFFLTFISLLFTFIFYNSHLYSSRHPFLPPSPKISPLNLTPVTLNSKTYHQYLSPDKQFSFYYPKNWQIKTADSFNNSPRLLQILVTEANPKQLPIHWNIGLWQFTTTDDQIAENLYPGLVTLQQSNIYLSNHQGKEIILHSPSPQSDDQIIYRLFIFRLNQNTISITGKYCHQTNDNQCNQFLSGFNFL</sequence>
<keyword evidence="1" id="KW-0472">Membrane</keyword>
<proteinExistence type="predicted"/>
<accession>A0A0G0JV01</accession>
<evidence type="ECO:0000256" key="1">
    <source>
        <dbReference type="SAM" id="Phobius"/>
    </source>
</evidence>
<feature type="transmembrane region" description="Helical" evidence="1">
    <location>
        <begin position="6"/>
        <end position="24"/>
    </location>
</feature>
<name>A0A0G0JV01_9BACT</name>
<dbReference type="STRING" id="1618490.US90_C0006G0040"/>
<comment type="caution">
    <text evidence="2">The sequence shown here is derived from an EMBL/GenBank/DDBJ whole genome shotgun (WGS) entry which is preliminary data.</text>
</comment>
<gene>
    <name evidence="2" type="ORF">US90_C0006G0040</name>
</gene>
<organism evidence="2 3">
    <name type="scientific">Candidatus Shapirobacteria bacterium GW2011_GWE2_38_30</name>
    <dbReference type="NCBI Taxonomy" id="1618490"/>
    <lineage>
        <taxon>Bacteria</taxon>
        <taxon>Candidatus Shapironibacteriota</taxon>
    </lineage>
</organism>
<keyword evidence="1" id="KW-1133">Transmembrane helix</keyword>
<dbReference type="Proteomes" id="UP000034406">
    <property type="component" value="Unassembled WGS sequence"/>
</dbReference>
<dbReference type="PATRIC" id="fig|1618490.4.peg.304"/>
<keyword evidence="1" id="KW-0812">Transmembrane</keyword>
<protein>
    <submittedName>
        <fullName evidence="2">Uncharacterized protein</fullName>
    </submittedName>
</protein>
<dbReference type="EMBL" id="LBUT01000006">
    <property type="protein sequence ID" value="KKQ70487.1"/>
    <property type="molecule type" value="Genomic_DNA"/>
</dbReference>
<evidence type="ECO:0000313" key="2">
    <source>
        <dbReference type="EMBL" id="KKQ70487.1"/>
    </source>
</evidence>
<reference evidence="2 3" key="1">
    <citation type="journal article" date="2015" name="Nature">
        <title>rRNA introns, odd ribosomes, and small enigmatic genomes across a large radiation of phyla.</title>
        <authorList>
            <person name="Brown C.T."/>
            <person name="Hug L.A."/>
            <person name="Thomas B.C."/>
            <person name="Sharon I."/>
            <person name="Castelle C.J."/>
            <person name="Singh A."/>
            <person name="Wilkins M.J."/>
            <person name="Williams K.H."/>
            <person name="Banfield J.F."/>
        </authorList>
    </citation>
    <scope>NUCLEOTIDE SEQUENCE [LARGE SCALE GENOMIC DNA]</scope>
</reference>
<evidence type="ECO:0000313" key="3">
    <source>
        <dbReference type="Proteomes" id="UP000034406"/>
    </source>
</evidence>
<dbReference type="AlphaFoldDB" id="A0A0G0JV01"/>